<dbReference type="InterPro" id="IPR001452">
    <property type="entry name" value="SH3_domain"/>
</dbReference>
<evidence type="ECO:0000256" key="4">
    <source>
        <dbReference type="SAM" id="MobiDB-lite"/>
    </source>
</evidence>
<feature type="compositionally biased region" description="Basic and acidic residues" evidence="4">
    <location>
        <begin position="44"/>
        <end position="53"/>
    </location>
</feature>
<dbReference type="AlphaFoldDB" id="A0A1D1UHC3"/>
<keyword evidence="7" id="KW-1185">Reference proteome</keyword>
<dbReference type="GO" id="GO:0035023">
    <property type="term" value="P:regulation of Rho protein signal transduction"/>
    <property type="evidence" value="ECO:0007669"/>
    <property type="project" value="TreeGrafter"/>
</dbReference>
<dbReference type="Gene3D" id="2.30.30.40">
    <property type="entry name" value="SH3 Domains"/>
    <property type="match status" value="1"/>
</dbReference>
<proteinExistence type="inferred from homology"/>
<feature type="region of interest" description="Disordered" evidence="4">
    <location>
        <begin position="541"/>
        <end position="616"/>
    </location>
</feature>
<dbReference type="OrthoDB" id="4680325at2759"/>
<evidence type="ECO:0000313" key="7">
    <source>
        <dbReference type="Proteomes" id="UP000186922"/>
    </source>
</evidence>
<dbReference type="EMBL" id="BDGG01000001">
    <property type="protein sequence ID" value="GAU89066.1"/>
    <property type="molecule type" value="Genomic_DNA"/>
</dbReference>
<dbReference type="STRING" id="947166.A0A1D1UHC3"/>
<keyword evidence="2 3" id="KW-0728">SH3 domain</keyword>
<feature type="domain" description="SH3" evidence="5">
    <location>
        <begin position="633"/>
        <end position="692"/>
    </location>
</feature>
<name>A0A1D1UHC3_RAMVA</name>
<dbReference type="PANTHER" id="PTHR12287:SF23">
    <property type="entry name" value="AROUSER, ISOFORM A-RELATED"/>
    <property type="match status" value="1"/>
</dbReference>
<feature type="compositionally biased region" description="Polar residues" evidence="4">
    <location>
        <begin position="54"/>
        <end position="68"/>
    </location>
</feature>
<gene>
    <name evidence="6" type="primary">RvY_01661-1</name>
    <name evidence="6" type="synonym">RvY_01661.1</name>
    <name evidence="6" type="ORF">RvY_01661</name>
</gene>
<evidence type="ECO:0000256" key="2">
    <source>
        <dbReference type="ARBA" id="ARBA00022443"/>
    </source>
</evidence>
<dbReference type="InterPro" id="IPR013625">
    <property type="entry name" value="PTB"/>
</dbReference>
<dbReference type="Proteomes" id="UP000186922">
    <property type="component" value="Unassembled WGS sequence"/>
</dbReference>
<sequence length="696" mass="77043">MPGNDNYQALANGYPQSGLGFATRQPQPARATASNPSPSGTRLLDMHRERTRQAETQPSTSKSKSHLQAATGSSSSKTDSSSTEQFSSSAATDRPWETSSSWPEEAALYTVDHLATFTVGQSYELVSAQDGVRRLRQMEKSSGIWTQRMHLRLERQYLAIIDFENGDTVERFSLDLVGEAHSFISHDAKELYNNILVFTVGIKENSSSTTSGNVSEMHLFHCLQTSAKQIASDVNRLSSAIKNAKVAHSADRWPGKSNGARIPPPPLVHPPVEPHSNGAALKATPSKSKIQEKVDIFDAIVVDPRFGRRLAGNAATSGEVRTYSGRTTASNDEHLDRTRENASGANHQRDVQMLNSCFDDIESFVRRLQYQAAALKELHRRRQHRKSKKKEPGDGMLMLRSRPPSQADFIDTLQKFKLSFNLLGKLRSHIHDPNAPELVHFLFTPLALVLEASASQAAEGATSSWGDGGVGLASRIVTPLLTAEAKHLLVNCLSSKESDLWQSLGQAWTSTREQWPGDVPEYYPVFHAGHMAAEHPYGYSYAHSQSDGEPTAASSRRNGNSRWREELDEGDMYSDDNYTGSEQDTANGYYAQQANQLSGSPWPRESQTSDGGYGDSAFEKEQRRFLAQMEADQHVRIIQVLFGRTGKNDKELSVAKGELLKLVNDSRNWWLAENSQGRSGYVPNTIVRRVANPSQR</sequence>
<dbReference type="Gene3D" id="2.30.29.30">
    <property type="entry name" value="Pleckstrin-homology domain (PH domain)/Phosphotyrosine-binding domain (PTB)"/>
    <property type="match status" value="1"/>
</dbReference>
<protein>
    <recommendedName>
        <fullName evidence="5">SH3 domain-containing protein</fullName>
    </recommendedName>
</protein>
<evidence type="ECO:0000256" key="3">
    <source>
        <dbReference type="PROSITE-ProRule" id="PRU00192"/>
    </source>
</evidence>
<dbReference type="Pfam" id="PF08416">
    <property type="entry name" value="PTB"/>
    <property type="match status" value="1"/>
</dbReference>
<dbReference type="Pfam" id="PF07653">
    <property type="entry name" value="SH3_2"/>
    <property type="match status" value="1"/>
</dbReference>
<dbReference type="InterPro" id="IPR039801">
    <property type="entry name" value="EPS8-like"/>
</dbReference>
<dbReference type="SMART" id="SM00326">
    <property type="entry name" value="SH3"/>
    <property type="match status" value="1"/>
</dbReference>
<evidence type="ECO:0000313" key="6">
    <source>
        <dbReference type="EMBL" id="GAU89066.1"/>
    </source>
</evidence>
<dbReference type="SUPFAM" id="SSF50729">
    <property type="entry name" value="PH domain-like"/>
    <property type="match status" value="1"/>
</dbReference>
<comment type="caution">
    <text evidence="6">The sequence shown here is derived from an EMBL/GenBank/DDBJ whole genome shotgun (WGS) entry which is preliminary data.</text>
</comment>
<feature type="region of interest" description="Disordered" evidence="4">
    <location>
        <begin position="379"/>
        <end position="401"/>
    </location>
</feature>
<dbReference type="GO" id="GO:0007266">
    <property type="term" value="P:Rho protein signal transduction"/>
    <property type="evidence" value="ECO:0007669"/>
    <property type="project" value="TreeGrafter"/>
</dbReference>
<organism evidence="6 7">
    <name type="scientific">Ramazzottius varieornatus</name>
    <name type="common">Water bear</name>
    <name type="synonym">Tardigrade</name>
    <dbReference type="NCBI Taxonomy" id="947166"/>
    <lineage>
        <taxon>Eukaryota</taxon>
        <taxon>Metazoa</taxon>
        <taxon>Ecdysozoa</taxon>
        <taxon>Tardigrada</taxon>
        <taxon>Eutardigrada</taxon>
        <taxon>Parachela</taxon>
        <taxon>Hypsibioidea</taxon>
        <taxon>Ramazzottiidae</taxon>
        <taxon>Ramazzottius</taxon>
    </lineage>
</organism>
<feature type="region of interest" description="Disordered" evidence="4">
    <location>
        <begin position="313"/>
        <end position="346"/>
    </location>
</feature>
<evidence type="ECO:0000259" key="5">
    <source>
        <dbReference type="PROSITE" id="PS50002"/>
    </source>
</evidence>
<dbReference type="InterPro" id="IPR055093">
    <property type="entry name" value="EPS8_2nd"/>
</dbReference>
<dbReference type="Pfam" id="PF22975">
    <property type="entry name" value="EPS8_2nd"/>
    <property type="match status" value="1"/>
</dbReference>
<dbReference type="PANTHER" id="PTHR12287">
    <property type="entry name" value="EPIDERMAL GROWTH FACTOR RECEPTOR KINASE SUBSTRATE EPS8-RELATED PROTEIN"/>
    <property type="match status" value="1"/>
</dbReference>
<dbReference type="InterPro" id="IPR011993">
    <property type="entry name" value="PH-like_dom_sf"/>
</dbReference>
<evidence type="ECO:0000256" key="1">
    <source>
        <dbReference type="ARBA" id="ARBA00006197"/>
    </source>
</evidence>
<feature type="compositionally biased region" description="Polar residues" evidence="4">
    <location>
        <begin position="576"/>
        <end position="610"/>
    </location>
</feature>
<dbReference type="SUPFAM" id="SSF50044">
    <property type="entry name" value="SH3-domain"/>
    <property type="match status" value="1"/>
</dbReference>
<reference evidence="6 7" key="1">
    <citation type="journal article" date="2016" name="Nat. Commun.">
        <title>Extremotolerant tardigrade genome and improved radiotolerance of human cultured cells by tardigrade-unique protein.</title>
        <authorList>
            <person name="Hashimoto T."/>
            <person name="Horikawa D.D."/>
            <person name="Saito Y."/>
            <person name="Kuwahara H."/>
            <person name="Kozuka-Hata H."/>
            <person name="Shin-I T."/>
            <person name="Minakuchi Y."/>
            <person name="Ohishi K."/>
            <person name="Motoyama A."/>
            <person name="Aizu T."/>
            <person name="Enomoto A."/>
            <person name="Kondo K."/>
            <person name="Tanaka S."/>
            <person name="Hara Y."/>
            <person name="Koshikawa S."/>
            <person name="Sagara H."/>
            <person name="Miura T."/>
            <person name="Yokobori S."/>
            <person name="Miyagawa K."/>
            <person name="Suzuki Y."/>
            <person name="Kubo T."/>
            <person name="Oyama M."/>
            <person name="Kohara Y."/>
            <person name="Fujiyama A."/>
            <person name="Arakawa K."/>
            <person name="Katayama T."/>
            <person name="Toyoda A."/>
            <person name="Kunieda T."/>
        </authorList>
    </citation>
    <scope>NUCLEOTIDE SEQUENCE [LARGE SCALE GENOMIC DNA]</scope>
    <source>
        <strain evidence="6 7">YOKOZUNA-1</strain>
    </source>
</reference>
<dbReference type="InterPro" id="IPR036028">
    <property type="entry name" value="SH3-like_dom_sf"/>
</dbReference>
<feature type="compositionally biased region" description="Basic residues" evidence="4">
    <location>
        <begin position="379"/>
        <end position="389"/>
    </location>
</feature>
<dbReference type="GO" id="GO:0005886">
    <property type="term" value="C:plasma membrane"/>
    <property type="evidence" value="ECO:0007669"/>
    <property type="project" value="TreeGrafter"/>
</dbReference>
<feature type="compositionally biased region" description="Polar residues" evidence="4">
    <location>
        <begin position="542"/>
        <end position="561"/>
    </location>
</feature>
<dbReference type="GO" id="GO:0003779">
    <property type="term" value="F:actin binding"/>
    <property type="evidence" value="ECO:0007669"/>
    <property type="project" value="TreeGrafter"/>
</dbReference>
<dbReference type="PROSITE" id="PS50002">
    <property type="entry name" value="SH3"/>
    <property type="match status" value="1"/>
</dbReference>
<feature type="compositionally biased region" description="Basic and acidic residues" evidence="4">
    <location>
        <begin position="331"/>
        <end position="340"/>
    </location>
</feature>
<comment type="similarity">
    <text evidence="1">Belongs to the EPS8 family.</text>
</comment>
<feature type="region of interest" description="Disordered" evidence="4">
    <location>
        <begin position="1"/>
        <end position="99"/>
    </location>
</feature>
<accession>A0A1D1UHC3</accession>
<feature type="compositionally biased region" description="Low complexity" evidence="4">
    <location>
        <begin position="69"/>
        <end position="92"/>
    </location>
</feature>